<sequence>MSTEGLFAGCSCTVSTGLSFVMHCAVMDPRGGSRSSFEEAGHAEHGVTDVEEIPAFERPPEAGAQRECHLPLRAASRRHNMRRRPLDLLLPVAAAACAPGTSSGARDVHRRRTPTARRRLPGRAVTVGGANGLVVVVLRPHHLPLAQLLHLPLIPLYTSLEFLMCDESHLLRAGHGRGRC</sequence>
<dbReference type="Proteomes" id="UP000287651">
    <property type="component" value="Unassembled WGS sequence"/>
</dbReference>
<reference evidence="1 2" key="1">
    <citation type="journal article" date="2014" name="Agronomy (Basel)">
        <title>A Draft Genome Sequence for Ensete ventricosum, the Drought-Tolerant Tree Against Hunger.</title>
        <authorList>
            <person name="Harrison J."/>
            <person name="Moore K.A."/>
            <person name="Paszkiewicz K."/>
            <person name="Jones T."/>
            <person name="Grant M."/>
            <person name="Ambacheew D."/>
            <person name="Muzemil S."/>
            <person name="Studholme D.J."/>
        </authorList>
    </citation>
    <scope>NUCLEOTIDE SEQUENCE [LARGE SCALE GENOMIC DNA]</scope>
</reference>
<proteinExistence type="predicted"/>
<accession>A0A427AFB5</accession>
<evidence type="ECO:0000313" key="1">
    <source>
        <dbReference type="EMBL" id="RRT74929.1"/>
    </source>
</evidence>
<name>A0A427AFB5_ENSVE</name>
<gene>
    <name evidence="1" type="ORF">B296_00001606</name>
</gene>
<protein>
    <submittedName>
        <fullName evidence="1">Uncharacterized protein</fullName>
    </submittedName>
</protein>
<organism evidence="1 2">
    <name type="scientific">Ensete ventricosum</name>
    <name type="common">Abyssinian banana</name>
    <name type="synonym">Musa ensete</name>
    <dbReference type="NCBI Taxonomy" id="4639"/>
    <lineage>
        <taxon>Eukaryota</taxon>
        <taxon>Viridiplantae</taxon>
        <taxon>Streptophyta</taxon>
        <taxon>Embryophyta</taxon>
        <taxon>Tracheophyta</taxon>
        <taxon>Spermatophyta</taxon>
        <taxon>Magnoliopsida</taxon>
        <taxon>Liliopsida</taxon>
        <taxon>Zingiberales</taxon>
        <taxon>Musaceae</taxon>
        <taxon>Ensete</taxon>
    </lineage>
</organism>
<comment type="caution">
    <text evidence="1">The sequence shown here is derived from an EMBL/GenBank/DDBJ whole genome shotgun (WGS) entry which is preliminary data.</text>
</comment>
<dbReference type="AlphaFoldDB" id="A0A427AFB5"/>
<evidence type="ECO:0000313" key="2">
    <source>
        <dbReference type="Proteomes" id="UP000287651"/>
    </source>
</evidence>
<dbReference type="EMBL" id="AMZH03002630">
    <property type="protein sequence ID" value="RRT74929.1"/>
    <property type="molecule type" value="Genomic_DNA"/>
</dbReference>